<dbReference type="AlphaFoldDB" id="A0AA91ZS35"/>
<evidence type="ECO:0000313" key="2">
    <source>
        <dbReference type="Proteomes" id="UP000221020"/>
    </source>
</evidence>
<comment type="caution">
    <text evidence="1">The sequence shown here is derived from an EMBL/GenBank/DDBJ whole genome shotgun (WGS) entry which is preliminary data.</text>
</comment>
<gene>
    <name evidence="1" type="ORF">CON65_19210</name>
</gene>
<name>A0AA91ZS35_9BACI</name>
<sequence>MNIKIRQELEKDYKRAEEVVKQAFLNEAFMAMELTDHDLRDIQGVVRYSEAFSE</sequence>
<dbReference type="Proteomes" id="UP000221020">
    <property type="component" value="Unassembled WGS sequence"/>
</dbReference>
<proteinExistence type="predicted"/>
<dbReference type="EMBL" id="NVOR01000081">
    <property type="protein sequence ID" value="PED81069.1"/>
    <property type="molecule type" value="Genomic_DNA"/>
</dbReference>
<dbReference type="RefSeq" id="WP_097899830.1">
    <property type="nucleotide sequence ID" value="NZ_NVOR01000081.1"/>
</dbReference>
<evidence type="ECO:0000313" key="1">
    <source>
        <dbReference type="EMBL" id="PED81069.1"/>
    </source>
</evidence>
<organism evidence="1 2">
    <name type="scientific">Bacillus pseudomycoides</name>
    <dbReference type="NCBI Taxonomy" id="64104"/>
    <lineage>
        <taxon>Bacteria</taxon>
        <taxon>Bacillati</taxon>
        <taxon>Bacillota</taxon>
        <taxon>Bacilli</taxon>
        <taxon>Bacillales</taxon>
        <taxon>Bacillaceae</taxon>
        <taxon>Bacillus</taxon>
        <taxon>Bacillus cereus group</taxon>
    </lineage>
</organism>
<protein>
    <submittedName>
        <fullName evidence="1">GNAT family acetyltransferase</fullName>
    </submittedName>
</protein>
<reference evidence="1 2" key="1">
    <citation type="submission" date="2017-09" db="EMBL/GenBank/DDBJ databases">
        <title>Large-scale bioinformatics analysis of Bacillus genomes uncovers conserved roles of natural products in bacterial physiology.</title>
        <authorList>
            <consortium name="Agbiome Team Llc"/>
            <person name="Bleich R.M."/>
            <person name="Grubbs K.J."/>
            <person name="Santa Maria K.C."/>
            <person name="Allen S.E."/>
            <person name="Farag S."/>
            <person name="Shank E.A."/>
            <person name="Bowers A."/>
        </authorList>
    </citation>
    <scope>NUCLEOTIDE SEQUENCE [LARGE SCALE GENOMIC DNA]</scope>
    <source>
        <strain evidence="1 2">AFS092012</strain>
    </source>
</reference>
<accession>A0AA91ZS35</accession>